<proteinExistence type="predicted"/>
<reference evidence="2" key="1">
    <citation type="submission" date="2017-10" db="EMBL/GenBank/DDBJ databases">
        <title>Draft genome sequence of the planktic cyanobacteria Tychonema bourrellyi isolated from alpine lentic freshwater.</title>
        <authorList>
            <person name="Tett A."/>
            <person name="Armanini F."/>
            <person name="Asnicar F."/>
            <person name="Boscaini A."/>
            <person name="Pasolli E."/>
            <person name="Zolfo M."/>
            <person name="Donati C."/>
            <person name="Salmaso N."/>
            <person name="Segata N."/>
        </authorList>
    </citation>
    <scope>NUCLEOTIDE SEQUENCE</scope>
    <source>
        <strain evidence="2">FEM_GT703</strain>
    </source>
</reference>
<dbReference type="InterPro" id="IPR052020">
    <property type="entry name" value="Cyclic_di-GMP/3'3'-cGAMP_PDE"/>
</dbReference>
<comment type="caution">
    <text evidence="2">The sequence shown here is derived from an EMBL/GenBank/DDBJ whole genome shotgun (WGS) entry which is preliminary data.</text>
</comment>
<evidence type="ECO:0000259" key="1">
    <source>
        <dbReference type="PROSITE" id="PS51832"/>
    </source>
</evidence>
<organism evidence="2 3">
    <name type="scientific">Tychonema bourrellyi FEM_GT703</name>
    <dbReference type="NCBI Taxonomy" id="2040638"/>
    <lineage>
        <taxon>Bacteria</taxon>
        <taxon>Bacillati</taxon>
        <taxon>Cyanobacteriota</taxon>
        <taxon>Cyanophyceae</taxon>
        <taxon>Oscillatoriophycideae</taxon>
        <taxon>Oscillatoriales</taxon>
        <taxon>Microcoleaceae</taxon>
        <taxon>Tychonema</taxon>
    </lineage>
</organism>
<dbReference type="InterPro" id="IPR033415">
    <property type="entry name" value="CHASE6_C"/>
</dbReference>
<feature type="domain" description="HD-GYP" evidence="1">
    <location>
        <begin position="250"/>
        <end position="446"/>
    </location>
</feature>
<dbReference type="Pfam" id="PF17150">
    <property type="entry name" value="CHASE6_C"/>
    <property type="match status" value="1"/>
</dbReference>
<accession>A0A2G4F4G4</accession>
<protein>
    <submittedName>
        <fullName evidence="2">Histidine kinase</fullName>
    </submittedName>
</protein>
<dbReference type="InterPro" id="IPR019278">
    <property type="entry name" value="DICT_dom"/>
</dbReference>
<dbReference type="InterPro" id="IPR037522">
    <property type="entry name" value="HD_GYP_dom"/>
</dbReference>
<dbReference type="RefSeq" id="WP_096832249.1">
    <property type="nucleotide sequence ID" value="NZ_NXIB02000015.1"/>
</dbReference>
<dbReference type="Proteomes" id="UP000226442">
    <property type="component" value="Unassembled WGS sequence"/>
</dbReference>
<sequence length="476" mass="53152">MNPESTLARLQATLPDGKLPSSYGVYFKNTLVALCHALEDHILQTSGGDDLELKPLVLVTFQQGKWYLQEADRYFDIANASRRVVIGAVADSGFATHKTGQLENVSLINIDPIDPIVAEWNLIILAPTYKAMVLCRELSHKEYLPEGKPEVDTERKFYGLWSFDQSLVSAAAEIFIEQTRHYDRHLADKLLQIHQEILATIGPPLADISGVVTRIVTYLQSSQQQMVAINRQSRDLWELEGQALRISRNLNANKLQAFLRMAQRVDERDGSNPTASLQVAALSETLGQLLDLPTLQLRRLRLAGLLFRVGLVSAPNEVFTQTSDQFDQQTLAFWRDRSFIGSQLLQAMPELAPVAEIVKHKLEHWDGSGRPEGLRGEETPVASRILGLVACFQDWTQARGDRPALGLTAAWEKCRDISGTRFDPALVETLGNVVRLAEMGLMELPTRPSQLPNVWLEDLGDRAPSVTTDNKQLTND</sequence>
<dbReference type="OrthoDB" id="9804747at2"/>
<keyword evidence="2" id="KW-0418">Kinase</keyword>
<name>A0A2G4F4G4_9CYAN</name>
<dbReference type="GO" id="GO:0016301">
    <property type="term" value="F:kinase activity"/>
    <property type="evidence" value="ECO:0007669"/>
    <property type="project" value="UniProtKB-KW"/>
</dbReference>
<dbReference type="PANTHER" id="PTHR45228">
    <property type="entry name" value="CYCLIC DI-GMP PHOSPHODIESTERASE TM_0186-RELATED"/>
    <property type="match status" value="1"/>
</dbReference>
<dbReference type="EMBL" id="NXIB02000015">
    <property type="protein sequence ID" value="PHX56628.1"/>
    <property type="molecule type" value="Genomic_DNA"/>
</dbReference>
<dbReference type="Gene3D" id="1.10.3210.10">
    <property type="entry name" value="Hypothetical protein af1432"/>
    <property type="match status" value="1"/>
</dbReference>
<dbReference type="Pfam" id="PF13487">
    <property type="entry name" value="HD_5"/>
    <property type="match status" value="1"/>
</dbReference>
<dbReference type="PANTHER" id="PTHR45228:SF1">
    <property type="entry name" value="CYCLIC DI-GMP PHOSPHODIESTERASE TM_0186"/>
    <property type="match status" value="1"/>
</dbReference>
<dbReference type="SUPFAM" id="SSF109604">
    <property type="entry name" value="HD-domain/PDEase-like"/>
    <property type="match status" value="1"/>
</dbReference>
<evidence type="ECO:0000313" key="3">
    <source>
        <dbReference type="Proteomes" id="UP000226442"/>
    </source>
</evidence>
<evidence type="ECO:0000313" key="2">
    <source>
        <dbReference type="EMBL" id="PHX56628.1"/>
    </source>
</evidence>
<keyword evidence="2" id="KW-0808">Transferase</keyword>
<dbReference type="PROSITE" id="PS51832">
    <property type="entry name" value="HD_GYP"/>
    <property type="match status" value="1"/>
</dbReference>
<dbReference type="Pfam" id="PF10069">
    <property type="entry name" value="DICT"/>
    <property type="match status" value="1"/>
</dbReference>
<dbReference type="AlphaFoldDB" id="A0A2G4F4G4"/>
<gene>
    <name evidence="2" type="ORF">CP500_004240</name>
</gene>
<keyword evidence="3" id="KW-1185">Reference proteome</keyword>